<evidence type="ECO:0000256" key="2">
    <source>
        <dbReference type="PIRSR" id="PIRSR601310-3"/>
    </source>
</evidence>
<feature type="short sequence motif" description="Histidine triad motif" evidence="2 3">
    <location>
        <begin position="91"/>
        <end position="95"/>
    </location>
</feature>
<dbReference type="KEGG" id="avu:BK816_03805"/>
<dbReference type="InterPro" id="IPR011146">
    <property type="entry name" value="HIT-like"/>
</dbReference>
<dbReference type="AlphaFoldDB" id="A0A1D9MJQ0"/>
<dbReference type="GO" id="GO:0003824">
    <property type="term" value="F:catalytic activity"/>
    <property type="evidence" value="ECO:0007669"/>
    <property type="project" value="InterPro"/>
</dbReference>
<proteinExistence type="predicted"/>
<dbReference type="PANTHER" id="PTHR46648:SF1">
    <property type="entry name" value="ADENOSINE 5'-MONOPHOSPHORAMIDASE HNT1"/>
    <property type="match status" value="1"/>
</dbReference>
<dbReference type="Proteomes" id="UP000176288">
    <property type="component" value="Chromosome"/>
</dbReference>
<dbReference type="STRING" id="1912795.BK816_03805"/>
<reference evidence="5 6" key="1">
    <citation type="submission" date="2016-10" db="EMBL/GenBank/DDBJ databases">
        <title>Actinomyces aegypiusis sp. nov., isolated from the Aegypius monachus in Qinghai Tibet Plateau China.</title>
        <authorList>
            <person name="Wang Y."/>
        </authorList>
    </citation>
    <scope>NUCLEOTIDE SEQUENCE [LARGE SCALE GENOMIC DNA]</scope>
    <source>
        <strain evidence="5 6">VUL4_3</strain>
    </source>
</reference>
<evidence type="ECO:0000259" key="4">
    <source>
        <dbReference type="PROSITE" id="PS51084"/>
    </source>
</evidence>
<feature type="domain" description="HIT" evidence="4">
    <location>
        <begin position="4"/>
        <end position="107"/>
    </location>
</feature>
<accession>A0A1D9MJQ0</accession>
<dbReference type="PRINTS" id="PR00332">
    <property type="entry name" value="HISTRIAD"/>
</dbReference>
<dbReference type="InterPro" id="IPR036265">
    <property type="entry name" value="HIT-like_sf"/>
</dbReference>
<keyword evidence="6" id="KW-1185">Reference proteome</keyword>
<evidence type="ECO:0000313" key="5">
    <source>
        <dbReference type="EMBL" id="AOZ72527.1"/>
    </source>
</evidence>
<dbReference type="EMBL" id="CP017812">
    <property type="protein sequence ID" value="AOZ72527.1"/>
    <property type="molecule type" value="Genomic_DNA"/>
</dbReference>
<dbReference type="PANTHER" id="PTHR46648">
    <property type="entry name" value="HIT FAMILY PROTEIN 1"/>
    <property type="match status" value="1"/>
</dbReference>
<protein>
    <recommendedName>
        <fullName evidence="4">HIT domain-containing protein</fullName>
    </recommendedName>
</protein>
<organism evidence="5 6">
    <name type="scientific">Boudabousia tangfeifanii</name>
    <dbReference type="NCBI Taxonomy" id="1912795"/>
    <lineage>
        <taxon>Bacteria</taxon>
        <taxon>Bacillati</taxon>
        <taxon>Actinomycetota</taxon>
        <taxon>Actinomycetes</taxon>
        <taxon>Actinomycetales</taxon>
        <taxon>Actinomycetaceae</taxon>
        <taxon>Boudabousia</taxon>
    </lineage>
</organism>
<dbReference type="GO" id="GO:0009117">
    <property type="term" value="P:nucleotide metabolic process"/>
    <property type="evidence" value="ECO:0007669"/>
    <property type="project" value="TreeGrafter"/>
</dbReference>
<dbReference type="PROSITE" id="PS51084">
    <property type="entry name" value="HIT_2"/>
    <property type="match status" value="1"/>
</dbReference>
<dbReference type="Gene3D" id="3.30.428.10">
    <property type="entry name" value="HIT-like"/>
    <property type="match status" value="1"/>
</dbReference>
<feature type="active site" description="Tele-AMP-histidine intermediate" evidence="1">
    <location>
        <position position="93"/>
    </location>
</feature>
<evidence type="ECO:0000256" key="1">
    <source>
        <dbReference type="PIRSR" id="PIRSR601310-1"/>
    </source>
</evidence>
<dbReference type="RefSeq" id="WP_071163993.1">
    <property type="nucleotide sequence ID" value="NZ_CP017812.1"/>
</dbReference>
<dbReference type="OrthoDB" id="9784774at2"/>
<sequence>MSTIFEKIIAGEIPGNFVWADDDCVAIMDIAPVQPGHVMVIPRKPVDHFYDVEPQLAATAFQTSQKIAKVMASTFDCTRVGLMIMGYGVPHTHLHLVPINSEKDLIPDPSRTNPSPEELAKKATELRAALRVAGYETEVTQAEQLLG</sequence>
<dbReference type="Pfam" id="PF01230">
    <property type="entry name" value="HIT"/>
    <property type="match status" value="1"/>
</dbReference>
<dbReference type="SUPFAM" id="SSF54197">
    <property type="entry name" value="HIT-like"/>
    <property type="match status" value="1"/>
</dbReference>
<evidence type="ECO:0000256" key="3">
    <source>
        <dbReference type="PROSITE-ProRule" id="PRU00464"/>
    </source>
</evidence>
<evidence type="ECO:0000313" key="6">
    <source>
        <dbReference type="Proteomes" id="UP000176288"/>
    </source>
</evidence>
<dbReference type="InterPro" id="IPR001310">
    <property type="entry name" value="Histidine_triad_HIT"/>
</dbReference>
<gene>
    <name evidence="5" type="ORF">BK816_03805</name>
</gene>
<name>A0A1D9MJQ0_9ACTO</name>